<evidence type="ECO:0000313" key="4">
    <source>
        <dbReference type="Proteomes" id="UP001209257"/>
    </source>
</evidence>
<evidence type="ECO:0000313" key="3">
    <source>
        <dbReference type="EMBL" id="MCU7555752.1"/>
    </source>
</evidence>
<sequence>MTQDLQQYADIIEQLKPMVNEPEFNQVLTQVAGGLPKEKRFLIKMEVKRLARPCMRSIDLRGQVDGNCQLYEYDGIKHYLDDIAIDMFEQQIRVFGHYSFGVYEAVQQTENNYRVMRERAESSQQQSEQGGQSSKSTHTMARFSVPVVNLLDYSRRDTERMNFAVALEIFNESNHSIRGISVDVSTEGIQVKLSKESLFKTGEKVFIYFRGLEDEFAMDKKNGIAYTVVKIGRKKDIQYLSLRRAKEFPNPAFDKFLESFIHGNKRRYKVNMANTIDAIRNKSCEQYFSPRCPTLPVYIDDINGSPVPRYAMANEVNREILHYWSDEQDESRLGFLLNSKRLAALLQKKADRRELFVYSFTHLQNEKVYFYSASADELADKDVLRGAFLGFGSRKASWRIFKLTMTDMSPDQAHAPLSIPDSVSSKIKRQNTPPAPRLMSKLKNLRYLVHITDVTSDAGQRRYSEYKFNRNNLSHLRVFGHPRNRVPQEIPIFRFKSQDKRLESRYLLRSNIELRMHVDGRPVKGVSEDISVHGLRLELNGEFTGQIDDRVTVSFPKLQELTSKHDVMSLQYDVVHFNPDRNIVHLKSAHGEPGQSARHFFDDLIKQNRNTLKSYPEEEEIPGIGHALRIINARNVMSLSFLLSKDGVRYKPEASIIGKQDDRVSRLASHFGGKDEVNLEFMFRDRNLDSPFVQHGIKQVKVENLPIRQEVFIAFDPAQKDSRMAIIPRFDNQFTSDDTRHNFIKEAMGRGQFIALHVMLTTTGKPDLDMLQAEINYVSVYAIHRAKELEEKLWSIAACSHLVDITDEVMMRYNFEPAEIARNRENTAQHVIEPNGIQALLRA</sequence>
<feature type="region of interest" description="Disordered" evidence="1">
    <location>
        <begin position="117"/>
        <end position="137"/>
    </location>
</feature>
<name>A0ABT2VS66_9ALTE</name>
<feature type="compositionally biased region" description="Low complexity" evidence="1">
    <location>
        <begin position="122"/>
        <end position="134"/>
    </location>
</feature>
<accession>A0ABT2VS66</accession>
<dbReference type="Pfam" id="PF07238">
    <property type="entry name" value="PilZ"/>
    <property type="match status" value="1"/>
</dbReference>
<keyword evidence="4" id="KW-1185">Reference proteome</keyword>
<proteinExistence type="predicted"/>
<protein>
    <submittedName>
        <fullName evidence="3">PilZ domain-containing protein</fullName>
    </submittedName>
</protein>
<dbReference type="RefSeq" id="WP_262995707.1">
    <property type="nucleotide sequence ID" value="NZ_JAOTJC010000012.1"/>
</dbReference>
<dbReference type="Proteomes" id="UP001209257">
    <property type="component" value="Unassembled WGS sequence"/>
</dbReference>
<dbReference type="EMBL" id="JAOTJC010000012">
    <property type="protein sequence ID" value="MCU7555752.1"/>
    <property type="molecule type" value="Genomic_DNA"/>
</dbReference>
<evidence type="ECO:0000259" key="2">
    <source>
        <dbReference type="Pfam" id="PF07238"/>
    </source>
</evidence>
<reference evidence="4" key="1">
    <citation type="submission" date="2023-07" db="EMBL/GenBank/DDBJ databases">
        <title>Study on multiphase classification of strain Alteromonas salexigens isolated from the Yellow Sea.</title>
        <authorList>
            <person name="Sun L."/>
        </authorList>
    </citation>
    <scope>NUCLEOTIDE SEQUENCE [LARGE SCALE GENOMIC DNA]</scope>
    <source>
        <strain evidence="4">ASW11-19</strain>
    </source>
</reference>
<feature type="domain" description="PilZ" evidence="2">
    <location>
        <begin position="500"/>
        <end position="582"/>
    </location>
</feature>
<comment type="caution">
    <text evidence="3">The sequence shown here is derived from an EMBL/GenBank/DDBJ whole genome shotgun (WGS) entry which is preliminary data.</text>
</comment>
<dbReference type="SUPFAM" id="SSF141371">
    <property type="entry name" value="PilZ domain-like"/>
    <property type="match status" value="1"/>
</dbReference>
<organism evidence="3 4">
    <name type="scientific">Alteromonas salexigens</name>
    <dbReference type="NCBI Taxonomy" id="2982530"/>
    <lineage>
        <taxon>Bacteria</taxon>
        <taxon>Pseudomonadati</taxon>
        <taxon>Pseudomonadota</taxon>
        <taxon>Gammaproteobacteria</taxon>
        <taxon>Alteromonadales</taxon>
        <taxon>Alteromonadaceae</taxon>
        <taxon>Alteromonas/Salinimonas group</taxon>
        <taxon>Alteromonas</taxon>
    </lineage>
</organism>
<evidence type="ECO:0000256" key="1">
    <source>
        <dbReference type="SAM" id="MobiDB-lite"/>
    </source>
</evidence>
<gene>
    <name evidence="3" type="ORF">OCL06_14260</name>
</gene>
<dbReference type="InterPro" id="IPR009875">
    <property type="entry name" value="PilZ_domain"/>
</dbReference>